<accession>A0ABN1LJT2</accession>
<comment type="caution">
    <text evidence="1">The sequence shown here is derived from an EMBL/GenBank/DDBJ whole genome shotgun (WGS) entry which is preliminary data.</text>
</comment>
<dbReference type="EMBL" id="BAAACO010000001">
    <property type="protein sequence ID" value="GAA0856989.1"/>
    <property type="molecule type" value="Genomic_DNA"/>
</dbReference>
<evidence type="ECO:0000313" key="1">
    <source>
        <dbReference type="EMBL" id="GAA0856989.1"/>
    </source>
</evidence>
<dbReference type="RefSeq" id="WP_346025864.1">
    <property type="nucleotide sequence ID" value="NZ_BAAACO010000001.1"/>
</dbReference>
<organism evidence="1 2">
    <name type="scientific">Clostridium nitritogenes</name>
    <dbReference type="NCBI Taxonomy" id="83340"/>
    <lineage>
        <taxon>Bacteria</taxon>
        <taxon>Bacillati</taxon>
        <taxon>Bacillota</taxon>
        <taxon>Clostridia</taxon>
        <taxon>Eubacteriales</taxon>
        <taxon>Clostridiaceae</taxon>
        <taxon>Clostridium</taxon>
    </lineage>
</organism>
<name>A0ABN1LJT2_9CLOT</name>
<gene>
    <name evidence="1" type="ORF">GCM10008916_08850</name>
</gene>
<sequence length="277" mass="32473">MSKKAVKEYVVRNTGEVLREDELLIINNESSNDNNFGNFQNSNKIIYDLGGNYFHMLFNRILEKNFKENYAIRFLKLCTYMNYDNILVEGNTSGQRKVREKDLKRILRLSDKETRNTKKYLLENKLIAIDNDCVISINKEYCMKGNIKGSPEVVRVFQNGFGELYNQVSARQHKILFNFIRCLPYLNKDFNILCKNPLENDKTLIKPLSFGEVGKKFGLDTIQTSKLKAKLFRLRIKNKKVVAEWIDDNKRMIIINPIIFWKSNKNTISDVSKIFDI</sequence>
<reference evidence="1 2" key="1">
    <citation type="journal article" date="2019" name="Int. J. Syst. Evol. Microbiol.">
        <title>The Global Catalogue of Microorganisms (GCM) 10K type strain sequencing project: providing services to taxonomists for standard genome sequencing and annotation.</title>
        <authorList>
            <consortium name="The Broad Institute Genomics Platform"/>
            <consortium name="The Broad Institute Genome Sequencing Center for Infectious Disease"/>
            <person name="Wu L."/>
            <person name="Ma J."/>
        </authorList>
    </citation>
    <scope>NUCLEOTIDE SEQUENCE [LARGE SCALE GENOMIC DNA]</scope>
    <source>
        <strain evidence="1 2">JCM 6485</strain>
    </source>
</reference>
<evidence type="ECO:0000313" key="2">
    <source>
        <dbReference type="Proteomes" id="UP001501764"/>
    </source>
</evidence>
<dbReference type="Proteomes" id="UP001501764">
    <property type="component" value="Unassembled WGS sequence"/>
</dbReference>
<proteinExistence type="predicted"/>
<keyword evidence="2" id="KW-1185">Reference proteome</keyword>
<protein>
    <submittedName>
        <fullName evidence="1">Uncharacterized protein</fullName>
    </submittedName>
</protein>